<evidence type="ECO:0000256" key="2">
    <source>
        <dbReference type="ARBA" id="ARBA00022801"/>
    </source>
</evidence>
<evidence type="ECO:0000256" key="6">
    <source>
        <dbReference type="PIRSR" id="PIRSR639383-3"/>
    </source>
</evidence>
<keyword evidence="1" id="KW-0547">Nucleotide-binding</keyword>
<sequence>MASTDAILEPGDALFGRFRIPAASVFFRSEKKSVAFVNLRPIVPGHVLVIPERIVPKLRDLPEDEYIDLWLTTRKVQEALTAHYGCTAFNVAIQDGREAGQSVPHVHVHILPRVEGDLERNDEIYDSLQEWAPRQELKKTVQSLEVPKDADRRDRTAQEMADEAALYRNSF</sequence>
<dbReference type="InterPro" id="IPR051884">
    <property type="entry name" value="Bis(5'-adenosyl)-TPase_reg"/>
</dbReference>
<dbReference type="Gene3D" id="3.30.428.10">
    <property type="entry name" value="HIT-like"/>
    <property type="match status" value="1"/>
</dbReference>
<dbReference type="EMBL" id="OU594946">
    <property type="protein sequence ID" value="CAG9290485.1"/>
    <property type="molecule type" value="Genomic_DNA"/>
</dbReference>
<feature type="binding site" evidence="5">
    <location>
        <begin position="100"/>
        <end position="103"/>
    </location>
    <ligand>
        <name>substrate</name>
    </ligand>
</feature>
<organism evidence="9">
    <name type="scientific">Phaeodactylum tricornutum</name>
    <name type="common">Diatom</name>
    <dbReference type="NCBI Taxonomy" id="2850"/>
    <lineage>
        <taxon>Eukaryota</taxon>
        <taxon>Sar</taxon>
        <taxon>Stramenopiles</taxon>
        <taxon>Ochrophyta</taxon>
        <taxon>Bacillariophyta</taxon>
        <taxon>Bacillariophyceae</taxon>
        <taxon>Bacillariophycidae</taxon>
        <taxon>Naviculales</taxon>
        <taxon>Phaeodactylaceae</taxon>
        <taxon>Phaeodactylum</taxon>
    </lineage>
</organism>
<dbReference type="PRINTS" id="PR00332">
    <property type="entry name" value="HISTRIAD"/>
</dbReference>
<dbReference type="Proteomes" id="UP000836788">
    <property type="component" value="Chromosome 5"/>
</dbReference>
<feature type="domain" description="HIT" evidence="8">
    <location>
        <begin position="11"/>
        <end position="120"/>
    </location>
</feature>
<feature type="active site" description="Tele-AMP-histidine intermediate" evidence="3">
    <location>
        <position position="107"/>
    </location>
</feature>
<feature type="binding site" evidence="5">
    <location>
        <position position="109"/>
    </location>
    <ligand>
        <name>substrate</name>
    </ligand>
</feature>
<dbReference type="GO" id="GO:0000166">
    <property type="term" value="F:nucleotide binding"/>
    <property type="evidence" value="ECO:0007669"/>
    <property type="project" value="UniProtKB-KW"/>
</dbReference>
<dbReference type="InterPro" id="IPR011146">
    <property type="entry name" value="HIT-like"/>
</dbReference>
<gene>
    <name evidence="9" type="ORF">PTTT1_LOCUS44959</name>
</gene>
<evidence type="ECO:0000256" key="1">
    <source>
        <dbReference type="ARBA" id="ARBA00022741"/>
    </source>
</evidence>
<feature type="binding site" evidence="5">
    <location>
        <position position="94"/>
    </location>
    <ligand>
        <name>substrate</name>
    </ligand>
</feature>
<feature type="binding site" evidence="5">
    <location>
        <position position="38"/>
    </location>
    <ligand>
        <name>substrate</name>
    </ligand>
</feature>
<dbReference type="PANTHER" id="PTHR46243:SF1">
    <property type="entry name" value="BIS(5'-ADENOSYL)-TRIPHOSPHATASE"/>
    <property type="match status" value="1"/>
</dbReference>
<dbReference type="PROSITE" id="PS51084">
    <property type="entry name" value="HIT_2"/>
    <property type="match status" value="1"/>
</dbReference>
<evidence type="ECO:0000259" key="8">
    <source>
        <dbReference type="PROSITE" id="PS51084"/>
    </source>
</evidence>
<dbReference type="Pfam" id="PF01230">
    <property type="entry name" value="HIT"/>
    <property type="match status" value="1"/>
</dbReference>
<feature type="short sequence motif" description="Histidine triad motif" evidence="4 7">
    <location>
        <begin position="105"/>
        <end position="109"/>
    </location>
</feature>
<evidence type="ECO:0000256" key="7">
    <source>
        <dbReference type="PROSITE-ProRule" id="PRU00464"/>
    </source>
</evidence>
<dbReference type="InterPro" id="IPR019808">
    <property type="entry name" value="Histidine_triad_CS"/>
</dbReference>
<dbReference type="AlphaFoldDB" id="A0A8J9X655"/>
<dbReference type="FunFam" id="3.30.428.10:FF:000011">
    <property type="entry name" value="Fragile histidine triad"/>
    <property type="match status" value="1"/>
</dbReference>
<evidence type="ECO:0000256" key="3">
    <source>
        <dbReference type="PIRSR" id="PIRSR601310-1"/>
    </source>
</evidence>
<feature type="site" description="Important for induction of apoptosis" evidence="6">
    <location>
        <position position="125"/>
    </location>
</feature>
<dbReference type="PROSITE" id="PS00892">
    <property type="entry name" value="HIT_1"/>
    <property type="match status" value="1"/>
</dbReference>
<evidence type="ECO:0000256" key="4">
    <source>
        <dbReference type="PIRSR" id="PIRSR601310-3"/>
    </source>
</evidence>
<dbReference type="InterPro" id="IPR036265">
    <property type="entry name" value="HIT-like_sf"/>
</dbReference>
<protein>
    <recommendedName>
        <fullName evidence="8">HIT domain-containing protein</fullName>
    </recommendedName>
</protein>
<keyword evidence="2" id="KW-0378">Hydrolase</keyword>
<dbReference type="InterPro" id="IPR001310">
    <property type="entry name" value="Histidine_triad_HIT"/>
</dbReference>
<dbReference type="PANTHER" id="PTHR46243">
    <property type="entry name" value="BIS(5'-ADENOSYL)-TRIPHOSPHATASE"/>
    <property type="match status" value="1"/>
</dbReference>
<dbReference type="SUPFAM" id="SSF54197">
    <property type="entry name" value="HIT-like"/>
    <property type="match status" value="1"/>
</dbReference>
<proteinExistence type="predicted"/>
<evidence type="ECO:0000256" key="5">
    <source>
        <dbReference type="PIRSR" id="PIRSR639383-2"/>
    </source>
</evidence>
<accession>A0A8J9X655</accession>
<reference evidence="9" key="1">
    <citation type="submission" date="2022-02" db="EMBL/GenBank/DDBJ databases">
        <authorList>
            <person name="Giguere J D."/>
        </authorList>
    </citation>
    <scope>NUCLEOTIDE SEQUENCE</scope>
    <source>
        <strain evidence="9">CCAP 1055/1</strain>
    </source>
</reference>
<evidence type="ECO:0000313" key="9">
    <source>
        <dbReference type="EMBL" id="CAG9290485.1"/>
    </source>
</evidence>
<name>A0A8J9X655_PHATR</name>
<dbReference type="InterPro" id="IPR039383">
    <property type="entry name" value="FHIT"/>
</dbReference>
<dbReference type="CDD" id="cd01275">
    <property type="entry name" value="FHIT"/>
    <property type="match status" value="1"/>
</dbReference>
<dbReference type="GO" id="GO:0016787">
    <property type="term" value="F:hydrolase activity"/>
    <property type="evidence" value="ECO:0007669"/>
    <property type="project" value="UniProtKB-KW"/>
</dbReference>